<dbReference type="EMBL" id="BMWP01000006">
    <property type="protein sequence ID" value="GGW28253.1"/>
    <property type="molecule type" value="Genomic_DNA"/>
</dbReference>
<dbReference type="SUPFAM" id="SSF53649">
    <property type="entry name" value="Alkaline phosphatase-like"/>
    <property type="match status" value="1"/>
</dbReference>
<proteinExistence type="predicted"/>
<sequence>MRANLSNGFLNQIRSRNNQKSFVQIQFEMRKNIFSLLLLGVLFSTCKPVGKKEATSEMEKSEKPNIIVLFSDDQSFKDVHALGNKEVITPTMDKLVKEGTTFTHAYNMGGWNGAICVASRAMIISGRSIWRAQQISEQYAKDEEIEKTWPRLMQSSGYDTYMTGKWHVEAKPKDIFYHVGHVLRGMPFDTPEGYNRPLNVQDTIWKPWKKEFGGYWKGGKHWSELVKDDAVAFLDSAANRKKPFFMYVAFNAPHDPRQSPKEYVDLYDLEDIAVPNSFLPQYPYAEAMGAGPTLRDEKLAPFPRTEYSVKVNRQEYYAITTHLDDQLKDILEALEKNGQMDNTYIIYTSDHGLAVGEHGLMGKQSMYDHSIRVPLMVIGPDIPKGKKVATDVYLQDVMATALDLGGVEKPDYVEFNSLMNLIRETEDTGHYNAIYGTYEKGSQRMIRKDGYKLIVYPKTEVVRLYNLKADPEELNDIAKAPENAALIKQLFEELLLLQEKMGDQLNLKPIYNLL</sequence>
<dbReference type="InterPro" id="IPR000917">
    <property type="entry name" value="Sulfatase_N"/>
</dbReference>
<dbReference type="GO" id="GO:0015024">
    <property type="term" value="F:glucuronate-2-sulfatase activity"/>
    <property type="evidence" value="ECO:0007669"/>
    <property type="project" value="TreeGrafter"/>
</dbReference>
<accession>A0A918MIL0</accession>
<dbReference type="GO" id="GO:0004065">
    <property type="term" value="F:arylsulfatase activity"/>
    <property type="evidence" value="ECO:0007669"/>
    <property type="project" value="TreeGrafter"/>
</dbReference>
<evidence type="ECO:0000259" key="1">
    <source>
        <dbReference type="Pfam" id="PF00884"/>
    </source>
</evidence>
<dbReference type="PANTHER" id="PTHR46615:SF1">
    <property type="entry name" value="ARYLSULFATASE K"/>
    <property type="match status" value="1"/>
</dbReference>
<gene>
    <name evidence="2" type="ORF">GCM10007383_11950</name>
</gene>
<reference evidence="2" key="1">
    <citation type="journal article" date="2014" name="Int. J. Syst. Evol. Microbiol.">
        <title>Complete genome sequence of Corynebacterium casei LMG S-19264T (=DSM 44701T), isolated from a smear-ripened cheese.</title>
        <authorList>
            <consortium name="US DOE Joint Genome Institute (JGI-PGF)"/>
            <person name="Walter F."/>
            <person name="Albersmeier A."/>
            <person name="Kalinowski J."/>
            <person name="Ruckert C."/>
        </authorList>
    </citation>
    <scope>NUCLEOTIDE SEQUENCE</scope>
    <source>
        <strain evidence="2">KCTC 12113</strain>
    </source>
</reference>
<dbReference type="Gene3D" id="3.40.720.10">
    <property type="entry name" value="Alkaline Phosphatase, subunit A"/>
    <property type="match status" value="1"/>
</dbReference>
<dbReference type="InterPro" id="IPR017850">
    <property type="entry name" value="Alkaline_phosphatase_core_sf"/>
</dbReference>
<dbReference type="CDD" id="cd16155">
    <property type="entry name" value="sulfatase_like"/>
    <property type="match status" value="1"/>
</dbReference>
<name>A0A918MIL0_9FLAO</name>
<dbReference type="InterPro" id="IPR051849">
    <property type="entry name" value="GAG-degrading_sulfatase"/>
</dbReference>
<evidence type="ECO:0000313" key="2">
    <source>
        <dbReference type="EMBL" id="GGW28253.1"/>
    </source>
</evidence>
<keyword evidence="3" id="KW-1185">Reference proteome</keyword>
<comment type="caution">
    <text evidence="2">The sequence shown here is derived from an EMBL/GenBank/DDBJ whole genome shotgun (WGS) entry which is preliminary data.</text>
</comment>
<dbReference type="Proteomes" id="UP000634668">
    <property type="component" value="Unassembled WGS sequence"/>
</dbReference>
<dbReference type="PANTHER" id="PTHR46615">
    <property type="entry name" value="ARYLSULFATASE K"/>
    <property type="match status" value="1"/>
</dbReference>
<evidence type="ECO:0000313" key="3">
    <source>
        <dbReference type="Proteomes" id="UP000634668"/>
    </source>
</evidence>
<feature type="domain" description="Sulfatase N-terminal" evidence="1">
    <location>
        <begin position="64"/>
        <end position="407"/>
    </location>
</feature>
<reference evidence="2" key="2">
    <citation type="submission" date="2020-09" db="EMBL/GenBank/DDBJ databases">
        <authorList>
            <person name="Sun Q."/>
            <person name="Kim S."/>
        </authorList>
    </citation>
    <scope>NUCLEOTIDE SEQUENCE</scope>
    <source>
        <strain evidence="2">KCTC 12113</strain>
    </source>
</reference>
<organism evidence="2 3">
    <name type="scientific">Arenibacter certesii</name>
    <dbReference type="NCBI Taxonomy" id="228955"/>
    <lineage>
        <taxon>Bacteria</taxon>
        <taxon>Pseudomonadati</taxon>
        <taxon>Bacteroidota</taxon>
        <taxon>Flavobacteriia</taxon>
        <taxon>Flavobacteriales</taxon>
        <taxon>Flavobacteriaceae</taxon>
        <taxon>Arenibacter</taxon>
    </lineage>
</organism>
<protein>
    <submittedName>
        <fullName evidence="2">Choline-sulfatase</fullName>
    </submittedName>
</protein>
<dbReference type="Pfam" id="PF00884">
    <property type="entry name" value="Sulfatase"/>
    <property type="match status" value="1"/>
</dbReference>
<dbReference type="AlphaFoldDB" id="A0A918MIL0"/>